<dbReference type="NCBIfam" id="TIGR01951">
    <property type="entry name" value="nusB"/>
    <property type="match status" value="1"/>
</dbReference>
<evidence type="ECO:0000256" key="2">
    <source>
        <dbReference type="ARBA" id="ARBA00022814"/>
    </source>
</evidence>
<dbReference type="HAMAP" id="MF_00073">
    <property type="entry name" value="NusB"/>
    <property type="match status" value="1"/>
</dbReference>
<protein>
    <recommendedName>
        <fullName evidence="6">Transcription antitermination protein NusB</fullName>
    </recommendedName>
    <alternativeName>
        <fullName evidence="6">Antitermination factor NusB</fullName>
    </alternativeName>
</protein>
<dbReference type="PANTHER" id="PTHR11078">
    <property type="entry name" value="N UTILIZATION SUBSTANCE PROTEIN B-RELATED"/>
    <property type="match status" value="1"/>
</dbReference>
<accession>D3PD96</accession>
<feature type="domain" description="NusB/RsmB/TIM44" evidence="7">
    <location>
        <begin position="6"/>
        <end position="131"/>
    </location>
</feature>
<keyword evidence="4 6" id="KW-0805">Transcription regulation</keyword>
<keyword evidence="9" id="KW-1185">Reference proteome</keyword>
<evidence type="ECO:0000313" key="8">
    <source>
        <dbReference type="EMBL" id="BAI80569.1"/>
    </source>
</evidence>
<dbReference type="Pfam" id="PF01029">
    <property type="entry name" value="NusB"/>
    <property type="match status" value="1"/>
</dbReference>
<keyword evidence="2 6" id="KW-0889">Transcription antitermination</keyword>
<dbReference type="GO" id="GO:0006353">
    <property type="term" value="P:DNA-templated transcription termination"/>
    <property type="evidence" value="ECO:0007669"/>
    <property type="project" value="UniProtKB-UniRule"/>
</dbReference>
<evidence type="ECO:0000256" key="1">
    <source>
        <dbReference type="ARBA" id="ARBA00005952"/>
    </source>
</evidence>
<dbReference type="InterPro" id="IPR006027">
    <property type="entry name" value="NusB_RsmB_TIM44"/>
</dbReference>
<proteinExistence type="inferred from homology"/>
<keyword evidence="3 6" id="KW-0694">RNA-binding</keyword>
<evidence type="ECO:0000259" key="7">
    <source>
        <dbReference type="Pfam" id="PF01029"/>
    </source>
</evidence>
<organism evidence="8 9">
    <name type="scientific">Deferribacter desulfuricans (strain DSM 14783 / JCM 11476 / NBRC 101012 / SSM1)</name>
    <dbReference type="NCBI Taxonomy" id="639282"/>
    <lineage>
        <taxon>Bacteria</taxon>
        <taxon>Pseudomonadati</taxon>
        <taxon>Deferribacterota</taxon>
        <taxon>Deferribacteres</taxon>
        <taxon>Deferribacterales</taxon>
        <taxon>Deferribacteraceae</taxon>
        <taxon>Deferribacter</taxon>
    </lineage>
</organism>
<dbReference type="EMBL" id="AP011529">
    <property type="protein sequence ID" value="BAI80569.1"/>
    <property type="molecule type" value="Genomic_DNA"/>
</dbReference>
<dbReference type="InterPro" id="IPR035926">
    <property type="entry name" value="NusB-like_sf"/>
</dbReference>
<dbReference type="RefSeq" id="WP_013007816.1">
    <property type="nucleotide sequence ID" value="NC_013939.1"/>
</dbReference>
<keyword evidence="5 6" id="KW-0804">Transcription</keyword>
<comment type="function">
    <text evidence="6">Involved in transcription antitermination. Required for transcription of ribosomal RNA (rRNA) genes. Binds specifically to the boxA antiterminator sequence of the ribosomal RNA (rrn) operons.</text>
</comment>
<gene>
    <name evidence="6 8" type="primary">nusB</name>
    <name evidence="8" type="ordered locus">DEFDS_1100</name>
</gene>
<dbReference type="GO" id="GO:0031564">
    <property type="term" value="P:transcription antitermination"/>
    <property type="evidence" value="ECO:0007669"/>
    <property type="project" value="UniProtKB-KW"/>
</dbReference>
<dbReference type="Gene3D" id="1.10.940.10">
    <property type="entry name" value="NusB-like"/>
    <property type="match status" value="1"/>
</dbReference>
<dbReference type="SUPFAM" id="SSF48013">
    <property type="entry name" value="NusB-like"/>
    <property type="match status" value="1"/>
</dbReference>
<evidence type="ECO:0000256" key="4">
    <source>
        <dbReference type="ARBA" id="ARBA00023015"/>
    </source>
</evidence>
<dbReference type="PANTHER" id="PTHR11078:SF3">
    <property type="entry name" value="ANTITERMINATION NUSB DOMAIN-CONTAINING PROTEIN"/>
    <property type="match status" value="1"/>
</dbReference>
<dbReference type="STRING" id="639282.DEFDS_1100"/>
<reference evidence="8 9" key="1">
    <citation type="journal article" date="2010" name="DNA Res.">
        <title>Bacterial lifestyle in a deep-sea hydrothermal vent chimney revealed by the genome sequence of the thermophilic bacterium Deferribacter desulfuricans SSM1.</title>
        <authorList>
            <person name="Takaki Y."/>
            <person name="Shimamura S."/>
            <person name="Nakagawa S."/>
            <person name="Fukuhara Y."/>
            <person name="Horikawa H."/>
            <person name="Ankai A."/>
            <person name="Harada T."/>
            <person name="Hosoyama A."/>
            <person name="Oguchi A."/>
            <person name="Fukui S."/>
            <person name="Fujita N."/>
            <person name="Takami H."/>
            <person name="Takai K."/>
        </authorList>
    </citation>
    <scope>NUCLEOTIDE SEQUENCE [LARGE SCALE GENOMIC DNA]</scope>
    <source>
        <strain evidence="9">DSM 14783 / JCM 11476 / NBRC 101012 / SSM1</strain>
    </source>
</reference>
<dbReference type="InterPro" id="IPR011605">
    <property type="entry name" value="NusB_fam"/>
</dbReference>
<dbReference type="KEGG" id="ddf:DEFDS_1100"/>
<comment type="similarity">
    <text evidence="1 6">Belongs to the NusB family.</text>
</comment>
<dbReference type="eggNOG" id="COG0781">
    <property type="taxonomic scope" value="Bacteria"/>
</dbReference>
<evidence type="ECO:0000256" key="6">
    <source>
        <dbReference type="HAMAP-Rule" id="MF_00073"/>
    </source>
</evidence>
<sequence>MKLKSIAREKAFKMLYQAEMTNFKPDRLIKQFWELDEEKNEKVKLLANKLFRLVIDKKGYADDIISKYLKEGWTFERLTETVKNTLRLGIAELFNTETPVYAILDEYTTLAKKYEDEKAASFVNGVLEKIRKDFNIERG</sequence>
<dbReference type="Proteomes" id="UP000001520">
    <property type="component" value="Chromosome"/>
</dbReference>
<evidence type="ECO:0000256" key="3">
    <source>
        <dbReference type="ARBA" id="ARBA00022884"/>
    </source>
</evidence>
<dbReference type="AlphaFoldDB" id="D3PD96"/>
<dbReference type="HOGENOM" id="CLU_087843_3_0_0"/>
<evidence type="ECO:0000313" key="9">
    <source>
        <dbReference type="Proteomes" id="UP000001520"/>
    </source>
</evidence>
<dbReference type="GO" id="GO:0003723">
    <property type="term" value="F:RNA binding"/>
    <property type="evidence" value="ECO:0007669"/>
    <property type="project" value="UniProtKB-UniRule"/>
</dbReference>
<evidence type="ECO:0000256" key="5">
    <source>
        <dbReference type="ARBA" id="ARBA00023163"/>
    </source>
</evidence>
<dbReference type="GO" id="GO:0005829">
    <property type="term" value="C:cytosol"/>
    <property type="evidence" value="ECO:0007669"/>
    <property type="project" value="TreeGrafter"/>
</dbReference>
<dbReference type="OrthoDB" id="9811381at2"/>
<name>D3PD96_DEFDS</name>